<dbReference type="EnsemblProtists" id="Phyra75041">
    <property type="protein sequence ID" value="Phyra75041"/>
    <property type="gene ID" value="Phyra75041"/>
</dbReference>
<dbReference type="EMBL" id="DS566008">
    <property type="status" value="NOT_ANNOTATED_CDS"/>
    <property type="molecule type" value="Genomic_DNA"/>
</dbReference>
<dbReference type="CDD" id="cd00104">
    <property type="entry name" value="KAZAL_FS"/>
    <property type="match status" value="1"/>
</dbReference>
<dbReference type="InParanoid" id="H3GGR9"/>
<organism evidence="4 5">
    <name type="scientific">Phytophthora ramorum</name>
    <name type="common">Sudden oak death agent</name>
    <dbReference type="NCBI Taxonomy" id="164328"/>
    <lineage>
        <taxon>Eukaryota</taxon>
        <taxon>Sar</taxon>
        <taxon>Stramenopiles</taxon>
        <taxon>Oomycota</taxon>
        <taxon>Peronosporomycetes</taxon>
        <taxon>Peronosporales</taxon>
        <taxon>Peronosporaceae</taxon>
        <taxon>Phytophthora</taxon>
    </lineage>
</organism>
<sequence length="189" mass="19831">MKLASVLTCAAVVASTANAGNSNYLRSTGSNSAAGGKQFDFLDVDQTSPTLTGSGSEACPEKCPLDLKPVFDEDGVEYLNECMLRLAECRDNSFLAASDLADVRYMFGSLEGTVYLASPSGSGNQQAIEFDIGLDKIFGGNDDSASDESDLNSGSDDTTQGQTAPPATAEPPNLKKMDPVPVKMYNNGF</sequence>
<dbReference type="Gene3D" id="3.30.60.30">
    <property type="match status" value="1"/>
</dbReference>
<protein>
    <recommendedName>
        <fullName evidence="3">Kazal-like domain-containing protein</fullName>
    </recommendedName>
</protein>
<evidence type="ECO:0000313" key="5">
    <source>
        <dbReference type="Proteomes" id="UP000005238"/>
    </source>
</evidence>
<evidence type="ECO:0000259" key="3">
    <source>
        <dbReference type="Pfam" id="PF07648"/>
    </source>
</evidence>
<feature type="domain" description="Kazal-like" evidence="3">
    <location>
        <begin position="59"/>
        <end position="92"/>
    </location>
</feature>
<dbReference type="RefSeq" id="XP_067751234.1">
    <property type="nucleotide sequence ID" value="XM_067891710.1"/>
</dbReference>
<dbReference type="eggNOG" id="ENOG502RGVX">
    <property type="taxonomic scope" value="Eukaryota"/>
</dbReference>
<dbReference type="InterPro" id="IPR002350">
    <property type="entry name" value="Kazal_dom"/>
</dbReference>
<dbReference type="SUPFAM" id="SSF100895">
    <property type="entry name" value="Kazal-type serine protease inhibitors"/>
    <property type="match status" value="1"/>
</dbReference>
<dbReference type="OMA" id="EYLNECM"/>
<dbReference type="GeneID" id="94227748"/>
<dbReference type="Proteomes" id="UP000005238">
    <property type="component" value="Unassembled WGS sequence"/>
</dbReference>
<feature type="compositionally biased region" description="Low complexity" evidence="1">
    <location>
        <begin position="158"/>
        <end position="172"/>
    </location>
</feature>
<dbReference type="Pfam" id="PF07648">
    <property type="entry name" value="Kazal_2"/>
    <property type="match status" value="1"/>
</dbReference>
<dbReference type="VEuPathDB" id="FungiDB:KRP22_6427"/>
<dbReference type="InterPro" id="IPR036058">
    <property type="entry name" value="Kazal_dom_sf"/>
</dbReference>
<evidence type="ECO:0000256" key="1">
    <source>
        <dbReference type="SAM" id="MobiDB-lite"/>
    </source>
</evidence>
<feature type="signal peptide" evidence="2">
    <location>
        <begin position="1"/>
        <end position="19"/>
    </location>
</feature>
<keyword evidence="5" id="KW-1185">Reference proteome</keyword>
<dbReference type="AlphaFoldDB" id="H3GGR9"/>
<accession>H3GGR9</accession>
<evidence type="ECO:0000256" key="2">
    <source>
        <dbReference type="SAM" id="SignalP"/>
    </source>
</evidence>
<feature type="region of interest" description="Disordered" evidence="1">
    <location>
        <begin position="139"/>
        <end position="189"/>
    </location>
</feature>
<feature type="chain" id="PRO_5003586366" description="Kazal-like domain-containing protein" evidence="2">
    <location>
        <begin position="20"/>
        <end position="189"/>
    </location>
</feature>
<dbReference type="HOGENOM" id="CLU_1437066_0_0_1"/>
<dbReference type="GO" id="GO:0005576">
    <property type="term" value="C:extracellular region"/>
    <property type="evidence" value="ECO:0000318"/>
    <property type="project" value="GO_Central"/>
</dbReference>
<dbReference type="VEuPathDB" id="FungiDB:KRP23_672"/>
<reference evidence="5" key="1">
    <citation type="journal article" date="2006" name="Science">
        <title>Phytophthora genome sequences uncover evolutionary origins and mechanisms of pathogenesis.</title>
        <authorList>
            <person name="Tyler B.M."/>
            <person name="Tripathy S."/>
            <person name="Zhang X."/>
            <person name="Dehal P."/>
            <person name="Jiang R.H."/>
            <person name="Aerts A."/>
            <person name="Arredondo F.D."/>
            <person name="Baxter L."/>
            <person name="Bensasson D."/>
            <person name="Beynon J.L."/>
            <person name="Chapman J."/>
            <person name="Damasceno C.M."/>
            <person name="Dorrance A.E."/>
            <person name="Dou D."/>
            <person name="Dickerman A.W."/>
            <person name="Dubchak I.L."/>
            <person name="Garbelotto M."/>
            <person name="Gijzen M."/>
            <person name="Gordon S.G."/>
            <person name="Govers F."/>
            <person name="Grunwald N.J."/>
            <person name="Huang W."/>
            <person name="Ivors K.L."/>
            <person name="Jones R.W."/>
            <person name="Kamoun S."/>
            <person name="Krampis K."/>
            <person name="Lamour K.H."/>
            <person name="Lee M.K."/>
            <person name="McDonald W.H."/>
            <person name="Medina M."/>
            <person name="Meijer H.J."/>
            <person name="Nordberg E.K."/>
            <person name="Maclean D.J."/>
            <person name="Ospina-Giraldo M.D."/>
            <person name="Morris P.F."/>
            <person name="Phuntumart V."/>
            <person name="Putnam N.H."/>
            <person name="Rash S."/>
            <person name="Rose J.K."/>
            <person name="Sakihama Y."/>
            <person name="Salamov A.A."/>
            <person name="Savidor A."/>
            <person name="Scheuring C.F."/>
            <person name="Smith B.M."/>
            <person name="Sobral B.W."/>
            <person name="Terry A."/>
            <person name="Torto-Alalibo T.A."/>
            <person name="Win J."/>
            <person name="Xu Z."/>
            <person name="Zhang H."/>
            <person name="Grigoriev I.V."/>
            <person name="Rokhsar D.S."/>
            <person name="Boore J.L."/>
        </authorList>
    </citation>
    <scope>NUCLEOTIDE SEQUENCE [LARGE SCALE GENOMIC DNA]</scope>
    <source>
        <strain evidence="5">Pr102</strain>
    </source>
</reference>
<reference evidence="4" key="2">
    <citation type="submission" date="2015-06" db="UniProtKB">
        <authorList>
            <consortium name="EnsemblProtists"/>
        </authorList>
    </citation>
    <scope>IDENTIFICATION</scope>
    <source>
        <strain evidence="4">Pr102</strain>
    </source>
</reference>
<keyword evidence="2" id="KW-0732">Signal</keyword>
<name>H3GGR9_PHYRM</name>
<dbReference type="OrthoDB" id="102020at2759"/>
<evidence type="ECO:0000313" key="4">
    <source>
        <dbReference type="EnsemblProtists" id="Phyra75041"/>
    </source>
</evidence>
<proteinExistence type="predicted"/>